<comment type="catalytic activity">
    <reaction evidence="2">
        <text>allantoate + H2O = (S)-ureidoglycolate + urea</text>
        <dbReference type="Rhea" id="RHEA:11016"/>
        <dbReference type="ChEBI" id="CHEBI:15377"/>
        <dbReference type="ChEBI" id="CHEBI:16199"/>
        <dbReference type="ChEBI" id="CHEBI:17536"/>
        <dbReference type="ChEBI" id="CHEBI:57296"/>
        <dbReference type="EC" id="3.5.3.4"/>
    </reaction>
</comment>
<evidence type="ECO:0000313" key="4">
    <source>
        <dbReference type="EMBL" id="QKF77013.1"/>
    </source>
</evidence>
<dbReference type="PANTHER" id="PTHR12045">
    <property type="entry name" value="ALLANTOICASE"/>
    <property type="match status" value="1"/>
</dbReference>
<gene>
    <name evidence="4" type="primary">puuF</name>
    <name evidence="2" type="synonym">alc</name>
    <name evidence="4" type="ORF">ADFLV_0972</name>
</gene>
<dbReference type="SUPFAM" id="SSF49785">
    <property type="entry name" value="Galactose-binding domain-like"/>
    <property type="match status" value="2"/>
</dbReference>
<comment type="similarity">
    <text evidence="1 2">Belongs to the allantoicase family.</text>
</comment>
<reference evidence="4 5" key="1">
    <citation type="submission" date="2020-05" db="EMBL/GenBank/DDBJ databases">
        <title>Complete genome sequencing of Campylobacter and Arcobacter type strains.</title>
        <authorList>
            <person name="Miller W.G."/>
            <person name="Yee E."/>
        </authorList>
    </citation>
    <scope>NUCLEOTIDE SEQUENCE [LARGE SCALE GENOMIC DNA]</scope>
    <source>
        <strain evidence="4 5">LMG 25694</strain>
    </source>
</reference>
<evidence type="ECO:0000259" key="3">
    <source>
        <dbReference type="Pfam" id="PF03561"/>
    </source>
</evidence>
<evidence type="ECO:0000256" key="2">
    <source>
        <dbReference type="HAMAP-Rule" id="MF_00813"/>
    </source>
</evidence>
<dbReference type="Proteomes" id="UP000503313">
    <property type="component" value="Chromosome"/>
</dbReference>
<dbReference type="Gene3D" id="2.60.120.260">
    <property type="entry name" value="Galactose-binding domain-like"/>
    <property type="match status" value="2"/>
</dbReference>
<dbReference type="InterPro" id="IPR008979">
    <property type="entry name" value="Galactose-bd-like_sf"/>
</dbReference>
<dbReference type="EMBL" id="CP053835">
    <property type="protein sequence ID" value="QKF77013.1"/>
    <property type="molecule type" value="Genomic_DNA"/>
</dbReference>
<dbReference type="KEGG" id="adz:ADFLV_0972"/>
<dbReference type="GO" id="GO:0006144">
    <property type="term" value="P:purine nucleobase metabolic process"/>
    <property type="evidence" value="ECO:0007669"/>
    <property type="project" value="UniProtKB-KW"/>
</dbReference>
<keyword evidence="2" id="KW-0659">Purine metabolism</keyword>
<dbReference type="InterPro" id="IPR015908">
    <property type="entry name" value="Allantoicase_dom"/>
</dbReference>
<dbReference type="RefSeq" id="WP_129012030.1">
    <property type="nucleotide sequence ID" value="NZ_CP053835.1"/>
</dbReference>
<evidence type="ECO:0000313" key="5">
    <source>
        <dbReference type="Proteomes" id="UP000503313"/>
    </source>
</evidence>
<accession>A0AAE7BEE8</accession>
<dbReference type="Pfam" id="PF03561">
    <property type="entry name" value="Allantoicase"/>
    <property type="match status" value="2"/>
</dbReference>
<organism evidence="4 5">
    <name type="scientific">Arcobacter defluvii</name>
    <dbReference type="NCBI Taxonomy" id="873191"/>
    <lineage>
        <taxon>Bacteria</taxon>
        <taxon>Pseudomonadati</taxon>
        <taxon>Campylobacterota</taxon>
        <taxon>Epsilonproteobacteria</taxon>
        <taxon>Campylobacterales</taxon>
        <taxon>Arcobacteraceae</taxon>
        <taxon>Arcobacter</taxon>
    </lineage>
</organism>
<dbReference type="HAMAP" id="MF_00813">
    <property type="entry name" value="Allantoicase"/>
    <property type="match status" value="1"/>
</dbReference>
<feature type="domain" description="Allantoicase" evidence="3">
    <location>
        <begin position="188"/>
        <end position="331"/>
    </location>
</feature>
<dbReference type="GO" id="GO:0004037">
    <property type="term" value="F:allantoicase activity"/>
    <property type="evidence" value="ECO:0007669"/>
    <property type="project" value="UniProtKB-UniRule"/>
</dbReference>
<dbReference type="PIRSF" id="PIRSF016516">
    <property type="entry name" value="Allantoicase"/>
    <property type="match status" value="1"/>
</dbReference>
<dbReference type="PANTHER" id="PTHR12045:SF3">
    <property type="entry name" value="INACTIVE ALLANTOICASE-RELATED"/>
    <property type="match status" value="1"/>
</dbReference>
<keyword evidence="2 4" id="KW-0378">Hydrolase</keyword>
<evidence type="ECO:0000256" key="1">
    <source>
        <dbReference type="ARBA" id="ARBA00009242"/>
    </source>
</evidence>
<keyword evidence="5" id="KW-1185">Reference proteome</keyword>
<protein>
    <recommendedName>
        <fullName evidence="2">Probable allantoicase</fullName>
        <ecNumber evidence="2">3.5.3.4</ecNumber>
    </recommendedName>
    <alternativeName>
        <fullName evidence="2">Allantoate amidinohydrolase</fullName>
    </alternativeName>
</protein>
<dbReference type="AlphaFoldDB" id="A0AAE7BEE8"/>
<comment type="pathway">
    <text evidence="2">Nitrogen metabolism; (S)-allantoin degradation; (S)-ureidoglycolate from allantoate (aminidohydrolase route): step 1/1.</text>
</comment>
<dbReference type="InterPro" id="IPR005164">
    <property type="entry name" value="Allantoicase"/>
</dbReference>
<dbReference type="NCBIfam" id="TIGR02961">
    <property type="entry name" value="allantoicase"/>
    <property type="match status" value="1"/>
</dbReference>
<dbReference type="GO" id="GO:0000256">
    <property type="term" value="P:allantoin catabolic process"/>
    <property type="evidence" value="ECO:0007669"/>
    <property type="project" value="UniProtKB-UniRule"/>
</dbReference>
<dbReference type="EC" id="3.5.3.4" evidence="2"/>
<feature type="domain" description="Allantoicase" evidence="3">
    <location>
        <begin position="18"/>
        <end position="168"/>
    </location>
</feature>
<sequence length="336" mass="38927">METKRNELINVTSCELNSKIIFTTDEFFASANRMLLETEAVFKDEFDENGHWMDGWETRRRRNGGNDHCIIKLGKISKINSFLVDTSFFRGNYPKAISIKGFKAKDMSDEEFVSKYETLETFELLTQSDLEGDKKQYFDSSYVKELTHLRVDIYPDGGIARFKAFGEICFDEKLYDEDNINVLSMLNGARAVYTNNEFFGPLKNILKENDALNMGDGWETRRRREPGFDWGIIELAKPAIIDNIMIDTNFFKGNFADSFSICSAYLENTTDSSVITQSIFWEELIPKQKLSMHNKHYFDKSFLLHDKPITHIRINIFPDGGVSRLKLFGKFVKVEK</sequence>
<name>A0AAE7BEE8_9BACT</name>
<proteinExistence type="inferred from homology"/>